<dbReference type="AlphaFoldDB" id="A0A6J7IV26"/>
<dbReference type="GO" id="GO:0005507">
    <property type="term" value="F:copper ion binding"/>
    <property type="evidence" value="ECO:0007669"/>
    <property type="project" value="InterPro"/>
</dbReference>
<dbReference type="InterPro" id="IPR014756">
    <property type="entry name" value="Ig_E-set"/>
</dbReference>
<dbReference type="Gene3D" id="2.60.40.1220">
    <property type="match status" value="1"/>
</dbReference>
<evidence type="ECO:0000259" key="3">
    <source>
        <dbReference type="Pfam" id="PF04234"/>
    </source>
</evidence>
<evidence type="ECO:0000256" key="2">
    <source>
        <dbReference type="ARBA" id="ARBA00023008"/>
    </source>
</evidence>
<sequence>MLWSSPTSASVTFTETVTGTSRALIVVNRTGKVLSTGASVSGSTATARVSSLRPARYALIYDVTSEDGHRAHVASGFSVGVTDPASRSRAVQVGGYSVRLSGDRVGTRTITLPWANAIGEITWTYKGIPGPFTWTISRGQASGMLPFAGTYTVRVNAFTSVSQNYAFIGTVRITA</sequence>
<evidence type="ECO:0000256" key="1">
    <source>
        <dbReference type="ARBA" id="ARBA00022729"/>
    </source>
</evidence>
<dbReference type="EMBL" id="CAFBMR010000185">
    <property type="protein sequence ID" value="CAB4934695.1"/>
    <property type="molecule type" value="Genomic_DNA"/>
</dbReference>
<dbReference type="Pfam" id="PF04234">
    <property type="entry name" value="CopC"/>
    <property type="match status" value="1"/>
</dbReference>
<evidence type="ECO:0000313" key="4">
    <source>
        <dbReference type="EMBL" id="CAB4934695.1"/>
    </source>
</evidence>
<dbReference type="SUPFAM" id="SSF81296">
    <property type="entry name" value="E set domains"/>
    <property type="match status" value="1"/>
</dbReference>
<protein>
    <submittedName>
        <fullName evidence="4">Unannotated protein</fullName>
    </submittedName>
</protein>
<dbReference type="InterPro" id="IPR007348">
    <property type="entry name" value="CopC_dom"/>
</dbReference>
<accession>A0A6J7IV26</accession>
<name>A0A6J7IV26_9ZZZZ</name>
<keyword evidence="1" id="KW-0732">Signal</keyword>
<dbReference type="GO" id="GO:0042597">
    <property type="term" value="C:periplasmic space"/>
    <property type="evidence" value="ECO:0007669"/>
    <property type="project" value="InterPro"/>
</dbReference>
<gene>
    <name evidence="4" type="ORF">UFOPK3610_02134</name>
</gene>
<proteinExistence type="predicted"/>
<organism evidence="4">
    <name type="scientific">freshwater metagenome</name>
    <dbReference type="NCBI Taxonomy" id="449393"/>
    <lineage>
        <taxon>unclassified sequences</taxon>
        <taxon>metagenomes</taxon>
        <taxon>ecological metagenomes</taxon>
    </lineage>
</organism>
<dbReference type="InterPro" id="IPR014755">
    <property type="entry name" value="Cu-Rt/internalin_Ig-like"/>
</dbReference>
<reference evidence="4" key="1">
    <citation type="submission" date="2020-05" db="EMBL/GenBank/DDBJ databases">
        <authorList>
            <person name="Chiriac C."/>
            <person name="Salcher M."/>
            <person name="Ghai R."/>
            <person name="Kavagutti S V."/>
        </authorList>
    </citation>
    <scope>NUCLEOTIDE SEQUENCE</scope>
</reference>
<feature type="domain" description="CopC" evidence="3">
    <location>
        <begin position="4"/>
        <end position="79"/>
    </location>
</feature>
<dbReference type="GO" id="GO:0046688">
    <property type="term" value="P:response to copper ion"/>
    <property type="evidence" value="ECO:0007669"/>
    <property type="project" value="InterPro"/>
</dbReference>
<keyword evidence="2" id="KW-0186">Copper</keyword>